<dbReference type="Proteomes" id="UP001610563">
    <property type="component" value="Unassembled WGS sequence"/>
</dbReference>
<dbReference type="Gene3D" id="3.40.50.1820">
    <property type="entry name" value="alpha/beta hydrolase"/>
    <property type="match status" value="1"/>
</dbReference>
<feature type="compositionally biased region" description="Low complexity" evidence="1">
    <location>
        <begin position="38"/>
        <end position="50"/>
    </location>
</feature>
<evidence type="ECO:0000256" key="1">
    <source>
        <dbReference type="SAM" id="MobiDB-lite"/>
    </source>
</evidence>
<comment type="caution">
    <text evidence="3">The sequence shown here is derived from an EMBL/GenBank/DDBJ whole genome shotgun (WGS) entry which is preliminary data.</text>
</comment>
<organism evidence="3 4">
    <name type="scientific">Aspergillus keveii</name>
    <dbReference type="NCBI Taxonomy" id="714993"/>
    <lineage>
        <taxon>Eukaryota</taxon>
        <taxon>Fungi</taxon>
        <taxon>Dikarya</taxon>
        <taxon>Ascomycota</taxon>
        <taxon>Pezizomycotina</taxon>
        <taxon>Eurotiomycetes</taxon>
        <taxon>Eurotiomycetidae</taxon>
        <taxon>Eurotiales</taxon>
        <taxon>Aspergillaceae</taxon>
        <taxon>Aspergillus</taxon>
        <taxon>Aspergillus subgen. Nidulantes</taxon>
    </lineage>
</organism>
<proteinExistence type="predicted"/>
<dbReference type="PANTHER" id="PTHR43798:SF33">
    <property type="entry name" value="HYDROLASE, PUTATIVE (AFU_ORTHOLOGUE AFUA_2G14860)-RELATED"/>
    <property type="match status" value="1"/>
</dbReference>
<keyword evidence="4" id="KW-1185">Reference proteome</keyword>
<keyword evidence="3" id="KW-0378">Hydrolase</keyword>
<reference evidence="3 4" key="1">
    <citation type="submission" date="2024-07" db="EMBL/GenBank/DDBJ databases">
        <title>Section-level genome sequencing and comparative genomics of Aspergillus sections Usti and Cavernicolus.</title>
        <authorList>
            <consortium name="Lawrence Berkeley National Laboratory"/>
            <person name="Nybo J.L."/>
            <person name="Vesth T.C."/>
            <person name="Theobald S."/>
            <person name="Frisvad J.C."/>
            <person name="Larsen T.O."/>
            <person name="Kjaerboelling I."/>
            <person name="Rothschild-Mancinelli K."/>
            <person name="Lyhne E.K."/>
            <person name="Kogle M.E."/>
            <person name="Barry K."/>
            <person name="Clum A."/>
            <person name="Na H."/>
            <person name="Ledsgaard L."/>
            <person name="Lin J."/>
            <person name="Lipzen A."/>
            <person name="Kuo A."/>
            <person name="Riley R."/>
            <person name="Mondo S."/>
            <person name="Labutti K."/>
            <person name="Haridas S."/>
            <person name="Pangalinan J."/>
            <person name="Salamov A.A."/>
            <person name="Simmons B.A."/>
            <person name="Magnuson J.K."/>
            <person name="Chen J."/>
            <person name="Drula E."/>
            <person name="Henrissat B."/>
            <person name="Wiebenga A."/>
            <person name="Lubbers R.J."/>
            <person name="Gomes A.C."/>
            <person name="Makela M.R."/>
            <person name="Stajich J."/>
            <person name="Grigoriev I.V."/>
            <person name="Mortensen U.H."/>
            <person name="De Vries R.P."/>
            <person name="Baker S.E."/>
            <person name="Andersen M.R."/>
        </authorList>
    </citation>
    <scope>NUCLEOTIDE SEQUENCE [LARGE SCALE GENOMIC DNA]</scope>
    <source>
        <strain evidence="3 4">CBS 209.92</strain>
    </source>
</reference>
<gene>
    <name evidence="3" type="ORF">BJX66DRAFT_317835</name>
</gene>
<dbReference type="InterPro" id="IPR050266">
    <property type="entry name" value="AB_hydrolase_sf"/>
</dbReference>
<dbReference type="PANTHER" id="PTHR43798">
    <property type="entry name" value="MONOACYLGLYCEROL LIPASE"/>
    <property type="match status" value="1"/>
</dbReference>
<dbReference type="InterPro" id="IPR029058">
    <property type="entry name" value="AB_hydrolase_fold"/>
</dbReference>
<evidence type="ECO:0000313" key="3">
    <source>
        <dbReference type="EMBL" id="KAL2783802.1"/>
    </source>
</evidence>
<dbReference type="GO" id="GO:0016787">
    <property type="term" value="F:hydrolase activity"/>
    <property type="evidence" value="ECO:0007669"/>
    <property type="project" value="UniProtKB-KW"/>
</dbReference>
<dbReference type="SUPFAM" id="SSF53474">
    <property type="entry name" value="alpha/beta-Hydrolases"/>
    <property type="match status" value="1"/>
</dbReference>
<name>A0ABR4FKP4_9EURO</name>
<sequence>MFWTPCLIRGSRAPRPRALPRSLPDRCPIRCLPPHPSTTPFTTSTAGTPPNELASHSKAANSNILPLPSGGTLEYHTYGPTSGFPILYIHGTPDSGVTLSCFETCLASRLGVRWIAPDRPGIGESTFYADRSVLDYPADIRALIEHLGIRQFAIMGTSGGSGYTLACARAFPRKMVNGVGNLRGHRTCRGRVPGPKCAR</sequence>
<dbReference type="EMBL" id="JBFTWV010000210">
    <property type="protein sequence ID" value="KAL2783802.1"/>
    <property type="molecule type" value="Genomic_DNA"/>
</dbReference>
<feature type="region of interest" description="Disordered" evidence="1">
    <location>
        <begin position="34"/>
        <end position="56"/>
    </location>
</feature>
<protein>
    <submittedName>
        <fullName evidence="3">Alpha/Beta hydrolase protein</fullName>
    </submittedName>
</protein>
<evidence type="ECO:0000313" key="4">
    <source>
        <dbReference type="Proteomes" id="UP001610563"/>
    </source>
</evidence>
<evidence type="ECO:0000259" key="2">
    <source>
        <dbReference type="Pfam" id="PF00561"/>
    </source>
</evidence>
<feature type="domain" description="AB hydrolase-1" evidence="2">
    <location>
        <begin position="85"/>
        <end position="175"/>
    </location>
</feature>
<accession>A0ABR4FKP4</accession>
<dbReference type="Pfam" id="PF00561">
    <property type="entry name" value="Abhydrolase_1"/>
    <property type="match status" value="1"/>
</dbReference>
<dbReference type="InterPro" id="IPR000073">
    <property type="entry name" value="AB_hydrolase_1"/>
</dbReference>